<dbReference type="InterPro" id="IPR015797">
    <property type="entry name" value="NUDIX_hydrolase-like_dom_sf"/>
</dbReference>
<protein>
    <submittedName>
        <fullName evidence="4">Nudix hydrolase domain-containing protein</fullName>
    </submittedName>
</protein>
<dbReference type="EMBL" id="UZAN01047195">
    <property type="protein sequence ID" value="VDP85138.1"/>
    <property type="molecule type" value="Genomic_DNA"/>
</dbReference>
<keyword evidence="3" id="KW-1185">Reference proteome</keyword>
<accession>A0A183AQR7</accession>
<dbReference type="OrthoDB" id="10005910at2759"/>
<sequence length="153" mass="17959">MLFKPFTLIRTFYHDCFLVRSYPLISFFLLHNADFSPRIKSNFCLIVVGVVFRGNQVLLIQESKRSCYGKLFLPAGRLEPHETLLVRIRSASSGSPFSFLNLFFSICLVPLLFSFIFTRLNSDCVPNKSWYNNLYEEEKRSMICMWARLPRPR</sequence>
<dbReference type="PANTHER" id="PTHR22769">
    <property type="entry name" value="MUTT/NUDIX HYDROLASE"/>
    <property type="match status" value="1"/>
</dbReference>
<dbReference type="WBParaSite" id="ECPE_0000933001-mRNA-1">
    <property type="protein sequence ID" value="ECPE_0000933001-mRNA-1"/>
    <property type="gene ID" value="ECPE_0000933001"/>
</dbReference>
<gene>
    <name evidence="2" type="ORF">ECPE_LOCUS9302</name>
</gene>
<dbReference type="Proteomes" id="UP000272942">
    <property type="component" value="Unassembled WGS sequence"/>
</dbReference>
<reference evidence="2 3" key="2">
    <citation type="submission" date="2018-11" db="EMBL/GenBank/DDBJ databases">
        <authorList>
            <consortium name="Pathogen Informatics"/>
        </authorList>
    </citation>
    <scope>NUCLEOTIDE SEQUENCE [LARGE SCALE GENOMIC DNA]</scope>
    <source>
        <strain evidence="2 3">Egypt</strain>
    </source>
</reference>
<organism evidence="4">
    <name type="scientific">Echinostoma caproni</name>
    <dbReference type="NCBI Taxonomy" id="27848"/>
    <lineage>
        <taxon>Eukaryota</taxon>
        <taxon>Metazoa</taxon>
        <taxon>Spiralia</taxon>
        <taxon>Lophotrochozoa</taxon>
        <taxon>Platyhelminthes</taxon>
        <taxon>Trematoda</taxon>
        <taxon>Digenea</taxon>
        <taxon>Plagiorchiida</taxon>
        <taxon>Echinostomata</taxon>
        <taxon>Echinostomatoidea</taxon>
        <taxon>Echinostomatidae</taxon>
        <taxon>Echinostoma</taxon>
    </lineage>
</organism>
<reference evidence="4" key="1">
    <citation type="submission" date="2016-06" db="UniProtKB">
        <authorList>
            <consortium name="WormBaseParasite"/>
        </authorList>
    </citation>
    <scope>IDENTIFICATION</scope>
</reference>
<keyword evidence="1" id="KW-0812">Transmembrane</keyword>
<evidence type="ECO:0000256" key="1">
    <source>
        <dbReference type="SAM" id="Phobius"/>
    </source>
</evidence>
<dbReference type="SUPFAM" id="SSF55811">
    <property type="entry name" value="Nudix"/>
    <property type="match status" value="1"/>
</dbReference>
<keyword evidence="1" id="KW-0472">Membrane</keyword>
<proteinExistence type="predicted"/>
<name>A0A183AQR7_9TREM</name>
<dbReference type="GO" id="GO:0044716">
    <property type="term" value="F:8-oxo-GDP phosphatase activity"/>
    <property type="evidence" value="ECO:0007669"/>
    <property type="project" value="TreeGrafter"/>
</dbReference>
<dbReference type="AlphaFoldDB" id="A0A183AQR7"/>
<evidence type="ECO:0000313" key="2">
    <source>
        <dbReference type="EMBL" id="VDP85138.1"/>
    </source>
</evidence>
<dbReference type="GO" id="GO:0044715">
    <property type="term" value="F:8-oxo-dGDP phosphatase activity"/>
    <property type="evidence" value="ECO:0007669"/>
    <property type="project" value="TreeGrafter"/>
</dbReference>
<keyword evidence="1" id="KW-1133">Transmembrane helix</keyword>
<dbReference type="Gene3D" id="3.90.79.10">
    <property type="entry name" value="Nucleoside Triphosphate Pyrophosphohydrolase"/>
    <property type="match status" value="1"/>
</dbReference>
<evidence type="ECO:0000313" key="4">
    <source>
        <dbReference type="WBParaSite" id="ECPE_0000933001-mRNA-1"/>
    </source>
</evidence>
<evidence type="ECO:0000313" key="3">
    <source>
        <dbReference type="Proteomes" id="UP000272942"/>
    </source>
</evidence>
<feature type="transmembrane region" description="Helical" evidence="1">
    <location>
        <begin position="97"/>
        <end position="117"/>
    </location>
</feature>
<dbReference type="PANTHER" id="PTHR22769:SF56">
    <property type="entry name" value="8-OXO-DGDP PHOSPHATASE NUDT18"/>
    <property type="match status" value="1"/>
</dbReference>